<dbReference type="EMBL" id="SDEE01000071">
    <property type="protein sequence ID" value="RXW22441.1"/>
    <property type="molecule type" value="Genomic_DNA"/>
</dbReference>
<comment type="caution">
    <text evidence="1">The sequence shown here is derived from an EMBL/GenBank/DDBJ whole genome shotgun (WGS) entry which is preliminary data.</text>
</comment>
<dbReference type="OrthoDB" id="10439816at2759"/>
<proteinExistence type="predicted"/>
<gene>
    <name evidence="1" type="ORF">EST38_g3410</name>
</gene>
<accession>A0A4Q2DSB0</accession>
<organism evidence="1 2">
    <name type="scientific">Candolleomyces aberdarensis</name>
    <dbReference type="NCBI Taxonomy" id="2316362"/>
    <lineage>
        <taxon>Eukaryota</taxon>
        <taxon>Fungi</taxon>
        <taxon>Dikarya</taxon>
        <taxon>Basidiomycota</taxon>
        <taxon>Agaricomycotina</taxon>
        <taxon>Agaricomycetes</taxon>
        <taxon>Agaricomycetidae</taxon>
        <taxon>Agaricales</taxon>
        <taxon>Agaricineae</taxon>
        <taxon>Psathyrellaceae</taxon>
        <taxon>Candolleomyces</taxon>
    </lineage>
</organism>
<evidence type="ECO:0000313" key="2">
    <source>
        <dbReference type="Proteomes" id="UP000290288"/>
    </source>
</evidence>
<dbReference type="Proteomes" id="UP000290288">
    <property type="component" value="Unassembled WGS sequence"/>
</dbReference>
<evidence type="ECO:0000313" key="1">
    <source>
        <dbReference type="EMBL" id="RXW22441.1"/>
    </source>
</evidence>
<reference evidence="1 2" key="1">
    <citation type="submission" date="2019-01" db="EMBL/GenBank/DDBJ databases">
        <title>Draft genome sequence of Psathyrella aberdarensis IHI B618.</title>
        <authorList>
            <person name="Buettner E."/>
            <person name="Kellner H."/>
        </authorList>
    </citation>
    <scope>NUCLEOTIDE SEQUENCE [LARGE SCALE GENOMIC DNA]</scope>
    <source>
        <strain evidence="1 2">IHI B618</strain>
    </source>
</reference>
<sequence length="309" mass="34577">MESLVQELQDHIFDLFDLESGDDRTSLSALGRTSKQLVFPTQRRLFNSIFLHPKGDDDHVALRRTKELINLTSPNGGSPHLLTYIKKVDYTNAAASLSLSEKERIRMEQECLTFDRLVAGLQATHTLLITFTPASEESPPDTPFTEDDGEVQDVQGPIFLALSAIPNLTALHVRHALFYPLPAIRWNSLKSVCLNAITLDFEKISRVLFMVDASGTAGQPRGLDPNFPVSPIEELRINLNLSSDISEFTDWILGVCRLKNLRYLGVQQLSHAITSPLAGDRDLHESLQRLLSECEDTLEELAIDMPRSE</sequence>
<name>A0A4Q2DSB0_9AGAR</name>
<dbReference type="AlphaFoldDB" id="A0A4Q2DSB0"/>
<protein>
    <submittedName>
        <fullName evidence="1">Uncharacterized protein</fullName>
    </submittedName>
</protein>
<keyword evidence="2" id="KW-1185">Reference proteome</keyword>